<evidence type="ECO:0000259" key="4">
    <source>
        <dbReference type="Pfam" id="PF20434"/>
    </source>
</evidence>
<dbReference type="PANTHER" id="PTHR48081">
    <property type="entry name" value="AB HYDROLASE SUPERFAMILY PROTEIN C4A8.06C"/>
    <property type="match status" value="1"/>
</dbReference>
<dbReference type="GO" id="GO:0016787">
    <property type="term" value="F:hydrolase activity"/>
    <property type="evidence" value="ECO:0007669"/>
    <property type="project" value="UniProtKB-KW"/>
</dbReference>
<dbReference type="InterPro" id="IPR029058">
    <property type="entry name" value="AB_hydrolase_fold"/>
</dbReference>
<keyword evidence="6" id="KW-1185">Reference proteome</keyword>
<evidence type="ECO:0000313" key="6">
    <source>
        <dbReference type="Proteomes" id="UP000541185"/>
    </source>
</evidence>
<organism evidence="5 6">
    <name type="scientific">Ramlibacter agri</name>
    <dbReference type="NCBI Taxonomy" id="2728837"/>
    <lineage>
        <taxon>Bacteria</taxon>
        <taxon>Pseudomonadati</taxon>
        <taxon>Pseudomonadota</taxon>
        <taxon>Betaproteobacteria</taxon>
        <taxon>Burkholderiales</taxon>
        <taxon>Comamonadaceae</taxon>
        <taxon>Ramlibacter</taxon>
    </lineage>
</organism>
<keyword evidence="3" id="KW-0732">Signal</keyword>
<dbReference type="PANTHER" id="PTHR48081:SF33">
    <property type="entry name" value="KYNURENINE FORMAMIDASE"/>
    <property type="match status" value="1"/>
</dbReference>
<dbReference type="InterPro" id="IPR050300">
    <property type="entry name" value="GDXG_lipolytic_enzyme"/>
</dbReference>
<keyword evidence="2 5" id="KW-0378">Hydrolase</keyword>
<dbReference type="SUPFAM" id="SSF53474">
    <property type="entry name" value="alpha/beta-Hydrolases"/>
    <property type="match status" value="1"/>
</dbReference>
<dbReference type="Proteomes" id="UP000541185">
    <property type="component" value="Unassembled WGS sequence"/>
</dbReference>
<comment type="caution">
    <text evidence="5">The sequence shown here is derived from an EMBL/GenBank/DDBJ whole genome shotgun (WGS) entry which is preliminary data.</text>
</comment>
<accession>A0A848H5U6</accession>
<dbReference type="PROSITE" id="PS01173">
    <property type="entry name" value="LIPASE_GDXG_HIS"/>
    <property type="match status" value="1"/>
</dbReference>
<evidence type="ECO:0000256" key="2">
    <source>
        <dbReference type="ARBA" id="ARBA00022801"/>
    </source>
</evidence>
<feature type="domain" description="BD-FAE-like" evidence="4">
    <location>
        <begin position="56"/>
        <end position="155"/>
    </location>
</feature>
<gene>
    <name evidence="5" type="ORF">HHL11_14115</name>
</gene>
<dbReference type="AlphaFoldDB" id="A0A848H5U6"/>
<evidence type="ECO:0000256" key="1">
    <source>
        <dbReference type="ARBA" id="ARBA00010515"/>
    </source>
</evidence>
<dbReference type="Gene3D" id="3.40.50.1820">
    <property type="entry name" value="alpha/beta hydrolase"/>
    <property type="match status" value="1"/>
</dbReference>
<dbReference type="RefSeq" id="WP_169418988.1">
    <property type="nucleotide sequence ID" value="NZ_JABBFX010000001.1"/>
</dbReference>
<sequence length="285" mass="30660">MKRARNLLARFALVLACAAPLAASATTPQLMDGTTAIQVVRDLAYGTDPRQRIDAYVPLHPAGPVLVMVHGGAWAIGDKATPAMIRPKVTYWTARGYVVVSVNYRLLPAASPMVQAQDVAKALALVQKQAPSWGADPQRVALMGHSSGGHLVALLDSAPSLAYAQGAKPWKASINLDGAALNVPALMGERHAPLYDRAFGRDPAFWASVSPYDVMEAKVPPMLIVCSRLRGNSCPQADAFERKASPMGHRLTIWMQPLRHMEVDQQLGLPGVYTDSVARWLGALL</sequence>
<evidence type="ECO:0000313" key="5">
    <source>
        <dbReference type="EMBL" id="NML44889.1"/>
    </source>
</evidence>
<evidence type="ECO:0000256" key="3">
    <source>
        <dbReference type="SAM" id="SignalP"/>
    </source>
</evidence>
<comment type="similarity">
    <text evidence="1">Belongs to the 'GDXG' lipolytic enzyme family.</text>
</comment>
<proteinExistence type="inferred from homology"/>
<protein>
    <submittedName>
        <fullName evidence="5">Alpha/beta hydrolase</fullName>
    </submittedName>
</protein>
<dbReference type="InterPro" id="IPR049492">
    <property type="entry name" value="BD-FAE-like_dom"/>
</dbReference>
<dbReference type="Pfam" id="PF20434">
    <property type="entry name" value="BD-FAE"/>
    <property type="match status" value="1"/>
</dbReference>
<dbReference type="InterPro" id="IPR002168">
    <property type="entry name" value="Lipase_GDXG_HIS_AS"/>
</dbReference>
<name>A0A848H5U6_9BURK</name>
<feature type="chain" id="PRO_5032449350" evidence="3">
    <location>
        <begin position="26"/>
        <end position="285"/>
    </location>
</feature>
<feature type="signal peptide" evidence="3">
    <location>
        <begin position="1"/>
        <end position="25"/>
    </location>
</feature>
<dbReference type="EMBL" id="JABBFX010000001">
    <property type="protein sequence ID" value="NML44889.1"/>
    <property type="molecule type" value="Genomic_DNA"/>
</dbReference>
<reference evidence="5 6" key="1">
    <citation type="submission" date="2020-04" db="EMBL/GenBank/DDBJ databases">
        <title>Ramlibacter sp. G-1-2-2 isolated from soil.</title>
        <authorList>
            <person name="Dahal R.H."/>
        </authorList>
    </citation>
    <scope>NUCLEOTIDE SEQUENCE [LARGE SCALE GENOMIC DNA]</scope>
    <source>
        <strain evidence="5 6">G-1-2-2</strain>
    </source>
</reference>